<gene>
    <name evidence="3" type="ORF">RM779_21925</name>
</gene>
<dbReference type="PROSITE" id="PS51257">
    <property type="entry name" value="PROKAR_LIPOPROTEIN"/>
    <property type="match status" value="1"/>
</dbReference>
<dbReference type="RefSeq" id="WP_311619448.1">
    <property type="nucleotide sequence ID" value="NZ_JAVREV010000012.1"/>
</dbReference>
<evidence type="ECO:0000259" key="2">
    <source>
        <dbReference type="Pfam" id="PF14016"/>
    </source>
</evidence>
<feature type="chain" id="PRO_5046825361" evidence="1">
    <location>
        <begin position="32"/>
        <end position="200"/>
    </location>
</feature>
<dbReference type="EMBL" id="JAVREV010000012">
    <property type="protein sequence ID" value="MDT0445239.1"/>
    <property type="molecule type" value="Genomic_DNA"/>
</dbReference>
<reference evidence="4" key="1">
    <citation type="submission" date="2023-07" db="EMBL/GenBank/DDBJ databases">
        <title>30 novel species of actinomycetes from the DSMZ collection.</title>
        <authorList>
            <person name="Nouioui I."/>
        </authorList>
    </citation>
    <scope>NUCLEOTIDE SEQUENCE [LARGE SCALE GENOMIC DNA]</scope>
    <source>
        <strain evidence="4">DSM 41886</strain>
    </source>
</reference>
<feature type="signal peptide" evidence="1">
    <location>
        <begin position="1"/>
        <end position="31"/>
    </location>
</feature>
<keyword evidence="1" id="KW-0732">Signal</keyword>
<organism evidence="3 4">
    <name type="scientific">Streptomyces johnsoniae</name>
    <dbReference type="NCBI Taxonomy" id="3075532"/>
    <lineage>
        <taxon>Bacteria</taxon>
        <taxon>Bacillati</taxon>
        <taxon>Actinomycetota</taxon>
        <taxon>Actinomycetes</taxon>
        <taxon>Kitasatosporales</taxon>
        <taxon>Streptomycetaceae</taxon>
        <taxon>Streptomyces</taxon>
    </lineage>
</organism>
<evidence type="ECO:0000313" key="4">
    <source>
        <dbReference type="Proteomes" id="UP001183615"/>
    </source>
</evidence>
<comment type="caution">
    <text evidence="3">The sequence shown here is derived from an EMBL/GenBank/DDBJ whole genome shotgun (WGS) entry which is preliminary data.</text>
</comment>
<dbReference type="InterPro" id="IPR006311">
    <property type="entry name" value="TAT_signal"/>
</dbReference>
<dbReference type="Proteomes" id="UP001183615">
    <property type="component" value="Unassembled WGS sequence"/>
</dbReference>
<evidence type="ECO:0000256" key="1">
    <source>
        <dbReference type="SAM" id="SignalP"/>
    </source>
</evidence>
<proteinExistence type="predicted"/>
<keyword evidence="4" id="KW-1185">Reference proteome</keyword>
<evidence type="ECO:0000313" key="3">
    <source>
        <dbReference type="EMBL" id="MDT0445239.1"/>
    </source>
</evidence>
<dbReference type="InterPro" id="IPR025326">
    <property type="entry name" value="DUF4232"/>
</dbReference>
<accession>A0ABU2S8C7</accession>
<sequence length="200" mass="20109">MRTPRAHRRAPLLVLAAAGLLAAAGCGTGAAAPAAAPAAEPAMVPPSSAAPERAPGCADSGVRVTAGLVEAAMGLRVLSIELANCGTEPYAVHGYPRLTLLDDRLRPLDAEVAEGSADIAVVEGFDDPPEPFTLRPGERATAGLLWRNTVLGGQGAPVVAEHIRAAPAPGGEGQVLTPDGGIDLGTTGEAGVSAWRPLPR</sequence>
<dbReference type="Pfam" id="PF14016">
    <property type="entry name" value="DUF4232"/>
    <property type="match status" value="1"/>
</dbReference>
<dbReference type="PROSITE" id="PS51318">
    <property type="entry name" value="TAT"/>
    <property type="match status" value="1"/>
</dbReference>
<name>A0ABU2S8C7_9ACTN</name>
<protein>
    <submittedName>
        <fullName evidence="3">DUF4232 domain-containing protein</fullName>
    </submittedName>
</protein>
<feature type="domain" description="DUF4232" evidence="2">
    <location>
        <begin position="57"/>
        <end position="195"/>
    </location>
</feature>